<proteinExistence type="inferred from homology"/>
<keyword evidence="5 9" id="KW-0808">Transferase</keyword>
<feature type="binding site" evidence="9">
    <location>
        <position position="157"/>
    </location>
    <ligand>
        <name>substrate</name>
    </ligand>
</feature>
<comment type="catalytic activity">
    <reaction evidence="9">
        <text>L-glutamate + acetyl-CoA = N-acetyl-L-glutamate + CoA + H(+)</text>
        <dbReference type="Rhea" id="RHEA:24292"/>
        <dbReference type="ChEBI" id="CHEBI:15378"/>
        <dbReference type="ChEBI" id="CHEBI:29985"/>
        <dbReference type="ChEBI" id="CHEBI:44337"/>
        <dbReference type="ChEBI" id="CHEBI:57287"/>
        <dbReference type="ChEBI" id="CHEBI:57288"/>
        <dbReference type="EC" id="2.3.1.1"/>
    </reaction>
</comment>
<keyword evidence="6 9" id="KW-0068">Autocatalytic cleavage</keyword>
<accession>A0A2X3DI01</accession>
<evidence type="ECO:0000256" key="7">
    <source>
        <dbReference type="ARBA" id="ARBA00023315"/>
    </source>
</evidence>
<dbReference type="Pfam" id="PF01960">
    <property type="entry name" value="ArgJ"/>
    <property type="match status" value="1"/>
</dbReference>
<reference evidence="10 11" key="1">
    <citation type="submission" date="2018-06" db="EMBL/GenBank/DDBJ databases">
        <authorList>
            <consortium name="Pathogen Informatics"/>
            <person name="Doyle S."/>
        </authorList>
    </citation>
    <scope>NUCLEOTIDE SEQUENCE [LARGE SCALE GENOMIC DNA]</scope>
    <source>
        <strain evidence="10 11">NCTC13102</strain>
    </source>
</reference>
<evidence type="ECO:0000256" key="9">
    <source>
        <dbReference type="HAMAP-Rule" id="MF_01106"/>
    </source>
</evidence>
<dbReference type="SUPFAM" id="SSF56266">
    <property type="entry name" value="DmpA/ArgJ-like"/>
    <property type="match status" value="1"/>
</dbReference>
<dbReference type="GO" id="GO:0006526">
    <property type="term" value="P:L-arginine biosynthetic process"/>
    <property type="evidence" value="ECO:0007669"/>
    <property type="project" value="UniProtKB-UniRule"/>
</dbReference>
<evidence type="ECO:0000256" key="5">
    <source>
        <dbReference type="ARBA" id="ARBA00022679"/>
    </source>
</evidence>
<evidence type="ECO:0000256" key="4">
    <source>
        <dbReference type="ARBA" id="ARBA00022605"/>
    </source>
</evidence>
<evidence type="ECO:0000256" key="1">
    <source>
        <dbReference type="ARBA" id="ARBA00006774"/>
    </source>
</evidence>
<evidence type="ECO:0000313" key="11">
    <source>
        <dbReference type="Proteomes" id="UP000250166"/>
    </source>
</evidence>
<dbReference type="EMBL" id="UAWL01000006">
    <property type="protein sequence ID" value="SQB99059.1"/>
    <property type="molecule type" value="Genomic_DNA"/>
</dbReference>
<evidence type="ECO:0000256" key="8">
    <source>
        <dbReference type="ARBA" id="ARBA00049439"/>
    </source>
</evidence>
<dbReference type="PANTHER" id="PTHR23100:SF0">
    <property type="entry name" value="ARGININE BIOSYNTHESIS BIFUNCTIONAL PROTEIN ARGJ, MITOCHONDRIAL"/>
    <property type="match status" value="1"/>
</dbReference>
<evidence type="ECO:0000256" key="6">
    <source>
        <dbReference type="ARBA" id="ARBA00022813"/>
    </source>
</evidence>
<feature type="binding site" evidence="9">
    <location>
        <position position="407"/>
    </location>
    <ligand>
        <name>substrate</name>
    </ligand>
</feature>
<dbReference type="AlphaFoldDB" id="A0A2X3DI01"/>
<comment type="subunit">
    <text evidence="2 9">Heterotetramer of two alpha and two beta chains.</text>
</comment>
<evidence type="ECO:0000256" key="2">
    <source>
        <dbReference type="ARBA" id="ARBA00011475"/>
    </source>
</evidence>
<dbReference type="UniPathway" id="UPA00068">
    <property type="reaction ID" value="UER00106"/>
</dbReference>
<comment type="pathway">
    <text evidence="9">Amino-acid biosynthesis; L-arginine biosynthesis; L-ornithine and N-acetyl-L-glutamate from L-glutamate and N(2)-acetyl-L-ornithine (cyclic): step 1/1.</text>
</comment>
<evidence type="ECO:0000256" key="3">
    <source>
        <dbReference type="ARBA" id="ARBA00022571"/>
    </source>
</evidence>
<dbReference type="RefSeq" id="WP_112058815.1">
    <property type="nucleotide sequence ID" value="NZ_UAWL01000006.1"/>
</dbReference>
<dbReference type="CDD" id="cd02152">
    <property type="entry name" value="OAT"/>
    <property type="match status" value="1"/>
</dbReference>
<dbReference type="GO" id="GO:0004042">
    <property type="term" value="F:L-glutamate N-acetyltransferase activity"/>
    <property type="evidence" value="ECO:0007669"/>
    <property type="project" value="UniProtKB-UniRule"/>
</dbReference>
<sequence length="412" mass="44414">MKQIKEFKILQSGLSSVKGFESAGVSAQIKYQNRLDMALIFSQSPCVGAGVFTTNKIQAACIKHNKNNINNSISAVIINSGIANACTGEEGIKACQKSAKYASKVLHINQNSVLLASTGVIGKQLPMDRIQKGIELLAAQKNSSKQNAQNVAQAIMTTDTKPKHIAIEVVIGNTPVRIGGIAKGSGMIHPNMATMLGFIITDANISQKLLQKALKKDVASTYNMIWVDGDTSTNDMVLALANAQAGNKKITDSKHKDYKTFKKALHFVNMYLAKEIARDGEGASKLICSIVKGAQKNSTAKILAKSIIASNLVKCAMFGNDANWGRIICAMGYSGAKFDEGKVNLFFKSKAGEIQILKNGCALDFSEENASKILKQNEIEVILDLQSGDKQATAFGCDLSYDYIKINADYRS</sequence>
<feature type="site" description="Cleavage; by autolysis" evidence="9">
    <location>
        <begin position="193"/>
        <end position="194"/>
    </location>
</feature>
<organism evidence="10 11">
    <name type="scientific">Helicobacter fennelliae</name>
    <dbReference type="NCBI Taxonomy" id="215"/>
    <lineage>
        <taxon>Bacteria</taxon>
        <taxon>Pseudomonadati</taxon>
        <taxon>Campylobacterota</taxon>
        <taxon>Epsilonproteobacteria</taxon>
        <taxon>Campylobacterales</taxon>
        <taxon>Helicobacteraceae</taxon>
        <taxon>Helicobacter</taxon>
    </lineage>
</organism>
<keyword evidence="9" id="KW-0511">Multifunctional enzyme</keyword>
<feature type="chain" id="PRO_5023253057" description="Arginine biosynthesis bifunctional protein ArgJ beta chain" evidence="9">
    <location>
        <begin position="194"/>
        <end position="412"/>
    </location>
</feature>
<dbReference type="GO" id="GO:0004358">
    <property type="term" value="F:L-glutamate N-acetyltransferase activity, acting on acetyl-L-ornithine as donor"/>
    <property type="evidence" value="ECO:0007669"/>
    <property type="project" value="UniProtKB-UniRule"/>
</dbReference>
<comment type="subcellular location">
    <subcellularLocation>
        <location evidence="9">Cytoplasm</location>
    </subcellularLocation>
</comment>
<feature type="chain" id="PRO_5023253056" description="Arginine biosynthesis bifunctional protein ArgJ alpha chain" evidence="9">
    <location>
        <begin position="1"/>
        <end position="193"/>
    </location>
</feature>
<feature type="site" description="Involved in the stabilization of negative charge on the oxyanion by the formation of the oxyanion hole" evidence="9">
    <location>
        <position position="119"/>
    </location>
</feature>
<feature type="binding site" evidence="9">
    <location>
        <position position="412"/>
    </location>
    <ligand>
        <name>substrate</name>
    </ligand>
</feature>
<keyword evidence="7 9" id="KW-0012">Acyltransferase</keyword>
<feature type="active site" description="Nucleophile" evidence="9">
    <location>
        <position position="194"/>
    </location>
</feature>
<dbReference type="NCBIfam" id="TIGR00120">
    <property type="entry name" value="ArgJ"/>
    <property type="match status" value="1"/>
</dbReference>
<dbReference type="NCBIfam" id="NF003802">
    <property type="entry name" value="PRK05388.1"/>
    <property type="match status" value="1"/>
</dbReference>
<dbReference type="InterPro" id="IPR042195">
    <property type="entry name" value="ArgJ_beta_C"/>
</dbReference>
<protein>
    <recommendedName>
        <fullName evidence="9">Arginine biosynthesis bifunctional protein ArgJ</fullName>
    </recommendedName>
    <domain>
        <recommendedName>
            <fullName evidence="9">Glutamate N-acetyltransferase</fullName>
            <ecNumber evidence="9">2.3.1.35</ecNumber>
        </recommendedName>
        <alternativeName>
            <fullName evidence="9">Ornithine acetyltransferase</fullName>
            <shortName evidence="9">OATase</shortName>
        </alternativeName>
        <alternativeName>
            <fullName evidence="9">Ornithine transacetylase</fullName>
        </alternativeName>
    </domain>
    <domain>
        <recommendedName>
            <fullName evidence="9">Amino-acid acetyltransferase</fullName>
            <ecNumber evidence="9">2.3.1.1</ecNumber>
        </recommendedName>
        <alternativeName>
            <fullName evidence="9">N-acetylglutamate synthase</fullName>
            <shortName evidence="9">AGSase</shortName>
        </alternativeName>
    </domain>
    <component>
        <recommendedName>
            <fullName evidence="9">Arginine biosynthesis bifunctional protein ArgJ alpha chain</fullName>
        </recommendedName>
    </component>
    <component>
        <recommendedName>
            <fullName evidence="9">Arginine biosynthesis bifunctional protein ArgJ beta chain</fullName>
        </recommendedName>
    </component>
</protein>
<dbReference type="Gene3D" id="3.60.70.12">
    <property type="entry name" value="L-amino peptidase D-ALA esterase/amidase"/>
    <property type="match status" value="1"/>
</dbReference>
<dbReference type="FunFam" id="3.10.20.340:FF:000001">
    <property type="entry name" value="Arginine biosynthesis bifunctional protein ArgJ, chloroplastic"/>
    <property type="match status" value="1"/>
</dbReference>
<feature type="binding site" evidence="9">
    <location>
        <position position="281"/>
    </location>
    <ligand>
        <name>substrate</name>
    </ligand>
</feature>
<dbReference type="HAMAP" id="MF_01106">
    <property type="entry name" value="ArgJ"/>
    <property type="match status" value="1"/>
</dbReference>
<dbReference type="EC" id="2.3.1.1" evidence="9"/>
<keyword evidence="4 9" id="KW-0028">Amino-acid biosynthesis</keyword>
<feature type="site" description="Involved in the stabilization of negative charge on the oxyanion by the formation of the oxyanion hole" evidence="9">
    <location>
        <position position="118"/>
    </location>
</feature>
<keyword evidence="9" id="KW-0963">Cytoplasm</keyword>
<comment type="similarity">
    <text evidence="1 9">Belongs to the ArgJ family.</text>
</comment>
<name>A0A2X3DI01_9HELI</name>
<comment type="pathway">
    <text evidence="9">Amino-acid biosynthesis; L-arginine biosynthesis; N(2)-acetyl-L-ornithine from L-glutamate: step 1/4.</text>
</comment>
<dbReference type="InterPro" id="IPR016117">
    <property type="entry name" value="ArgJ-like_dom_sf"/>
</dbReference>
<evidence type="ECO:0000313" key="10">
    <source>
        <dbReference type="EMBL" id="SQB99059.1"/>
    </source>
</evidence>
<comment type="catalytic activity">
    <reaction evidence="8 9">
        <text>N(2)-acetyl-L-ornithine + L-glutamate = N-acetyl-L-glutamate + L-ornithine</text>
        <dbReference type="Rhea" id="RHEA:15349"/>
        <dbReference type="ChEBI" id="CHEBI:29985"/>
        <dbReference type="ChEBI" id="CHEBI:44337"/>
        <dbReference type="ChEBI" id="CHEBI:46911"/>
        <dbReference type="ChEBI" id="CHEBI:57805"/>
        <dbReference type="EC" id="2.3.1.35"/>
    </reaction>
</comment>
<keyword evidence="3 9" id="KW-0055">Arginine biosynthesis</keyword>
<dbReference type="Gene3D" id="3.10.20.340">
    <property type="entry name" value="ArgJ beta chain, C-terminal domain"/>
    <property type="match status" value="1"/>
</dbReference>
<dbReference type="PANTHER" id="PTHR23100">
    <property type="entry name" value="ARGININE BIOSYNTHESIS BIFUNCTIONAL PROTEIN ARGJ"/>
    <property type="match status" value="1"/>
</dbReference>
<dbReference type="InterPro" id="IPR002813">
    <property type="entry name" value="Arg_biosynth_ArgJ"/>
</dbReference>
<dbReference type="GO" id="GO:0005737">
    <property type="term" value="C:cytoplasm"/>
    <property type="evidence" value="ECO:0007669"/>
    <property type="project" value="UniProtKB-SubCell"/>
</dbReference>
<dbReference type="EC" id="2.3.1.35" evidence="9"/>
<feature type="binding site" evidence="9">
    <location>
        <position position="183"/>
    </location>
    <ligand>
        <name>substrate</name>
    </ligand>
</feature>
<comment type="function">
    <text evidence="9">Catalyzes two activities which are involved in the cyclic version of arginine biosynthesis: the synthesis of N-acetylglutamate from glutamate and acetyl-CoA as the acetyl donor, and of ornithine by transacetylation between N(2)-acetylornithine and glutamate.</text>
</comment>
<dbReference type="FunFam" id="3.60.70.12:FF:000001">
    <property type="entry name" value="Arginine biosynthesis bifunctional protein ArgJ, chloroplastic"/>
    <property type="match status" value="1"/>
</dbReference>
<dbReference type="Proteomes" id="UP000250166">
    <property type="component" value="Unassembled WGS sequence"/>
</dbReference>
<gene>
    <name evidence="9 10" type="primary">argJ</name>
    <name evidence="10" type="ORF">NCTC13102_01533</name>
</gene>
<feature type="binding site" evidence="9">
    <location>
        <position position="194"/>
    </location>
    <ligand>
        <name>substrate</name>
    </ligand>
</feature>
<dbReference type="GO" id="GO:0006592">
    <property type="term" value="P:ornithine biosynthetic process"/>
    <property type="evidence" value="ECO:0007669"/>
    <property type="project" value="TreeGrafter"/>
</dbReference>